<proteinExistence type="predicted"/>
<gene>
    <name evidence="1" type="ORF">F7725_025984</name>
</gene>
<name>A0A7J5X6P6_DISMA</name>
<protein>
    <submittedName>
        <fullName evidence="1">Uncharacterized protein</fullName>
    </submittedName>
</protein>
<evidence type="ECO:0000313" key="2">
    <source>
        <dbReference type="Proteomes" id="UP000518266"/>
    </source>
</evidence>
<dbReference type="AlphaFoldDB" id="A0A7J5X6P6"/>
<reference evidence="1 2" key="1">
    <citation type="submission" date="2020-03" db="EMBL/GenBank/DDBJ databases">
        <title>Dissostichus mawsoni Genome sequencing and assembly.</title>
        <authorList>
            <person name="Park H."/>
        </authorList>
    </citation>
    <scope>NUCLEOTIDE SEQUENCE [LARGE SCALE GENOMIC DNA]</scope>
    <source>
        <strain evidence="1">DM0001</strain>
        <tissue evidence="1">Muscle</tissue>
    </source>
</reference>
<comment type="caution">
    <text evidence="1">The sequence shown here is derived from an EMBL/GenBank/DDBJ whole genome shotgun (WGS) entry which is preliminary data.</text>
</comment>
<organism evidence="1 2">
    <name type="scientific">Dissostichus mawsoni</name>
    <name type="common">Antarctic cod</name>
    <dbReference type="NCBI Taxonomy" id="36200"/>
    <lineage>
        <taxon>Eukaryota</taxon>
        <taxon>Metazoa</taxon>
        <taxon>Chordata</taxon>
        <taxon>Craniata</taxon>
        <taxon>Vertebrata</taxon>
        <taxon>Euteleostomi</taxon>
        <taxon>Actinopterygii</taxon>
        <taxon>Neopterygii</taxon>
        <taxon>Teleostei</taxon>
        <taxon>Neoteleostei</taxon>
        <taxon>Acanthomorphata</taxon>
        <taxon>Eupercaria</taxon>
        <taxon>Perciformes</taxon>
        <taxon>Notothenioidei</taxon>
        <taxon>Nototheniidae</taxon>
        <taxon>Dissostichus</taxon>
    </lineage>
</organism>
<sequence length="357" mass="39965">MPTWRTKSPSISLDFQKTRDINTKGSLFPLRAKHKLRTLRAGSREGQLNDWRIFYVSTVPLASEGRARLDAERGRAVGSPHCWPSAMLLGHTALSLYLTPRLFREGVTYHVYSHIVAQALIPGQQVTEDDGPSLRPVPGLHQDPGVDLQRRKVLVVFHQIHVVHLQLTQSFVIVILPEFKLVQGHKHTALILTAEELASLLYSEPDSRERSVGQQRAFESDHPGQRFVPRAQLDPHLRPTVNITHTLQPGLVAEQGVALLAVCDGEQQLCQLLVQLQDVPLVQAQHHVGLVQDAETLFALVWRQRSPKAVALLAGLTRLPRGILRVFWGVFSTKRQSSLKPPLGFSWLHRAELMAAC</sequence>
<dbReference type="Proteomes" id="UP000518266">
    <property type="component" value="Unassembled WGS sequence"/>
</dbReference>
<accession>A0A7J5X6P6</accession>
<evidence type="ECO:0000313" key="1">
    <source>
        <dbReference type="EMBL" id="KAF3832319.1"/>
    </source>
</evidence>
<keyword evidence="2" id="KW-1185">Reference proteome</keyword>
<dbReference type="EMBL" id="JAAKFY010000027">
    <property type="protein sequence ID" value="KAF3832319.1"/>
    <property type="molecule type" value="Genomic_DNA"/>
</dbReference>